<protein>
    <submittedName>
        <fullName evidence="2">Uncharacterized protein</fullName>
    </submittedName>
</protein>
<dbReference type="AlphaFoldDB" id="A0AAD9YGB4"/>
<feature type="compositionally biased region" description="Basic and acidic residues" evidence="1">
    <location>
        <begin position="125"/>
        <end position="134"/>
    </location>
</feature>
<organism evidence="2 3">
    <name type="scientific">Colletotrichum kahawae</name>
    <name type="common">Coffee berry disease fungus</name>
    <dbReference type="NCBI Taxonomy" id="34407"/>
    <lineage>
        <taxon>Eukaryota</taxon>
        <taxon>Fungi</taxon>
        <taxon>Dikarya</taxon>
        <taxon>Ascomycota</taxon>
        <taxon>Pezizomycotina</taxon>
        <taxon>Sordariomycetes</taxon>
        <taxon>Hypocreomycetidae</taxon>
        <taxon>Glomerellales</taxon>
        <taxon>Glomerellaceae</taxon>
        <taxon>Colletotrichum</taxon>
        <taxon>Colletotrichum gloeosporioides species complex</taxon>
    </lineage>
</organism>
<comment type="caution">
    <text evidence="2">The sequence shown here is derived from an EMBL/GenBank/DDBJ whole genome shotgun (WGS) entry which is preliminary data.</text>
</comment>
<name>A0AAD9YGB4_COLKA</name>
<accession>A0AAD9YGB4</accession>
<feature type="compositionally biased region" description="Acidic residues" evidence="1">
    <location>
        <begin position="135"/>
        <end position="144"/>
    </location>
</feature>
<keyword evidence="3" id="KW-1185">Reference proteome</keyword>
<gene>
    <name evidence="2" type="ORF">CKAH01_04864</name>
</gene>
<proteinExistence type="predicted"/>
<feature type="compositionally biased region" description="Basic and acidic residues" evidence="1">
    <location>
        <begin position="154"/>
        <end position="181"/>
    </location>
</feature>
<evidence type="ECO:0000256" key="1">
    <source>
        <dbReference type="SAM" id="MobiDB-lite"/>
    </source>
</evidence>
<reference evidence="2" key="1">
    <citation type="submission" date="2023-02" db="EMBL/GenBank/DDBJ databases">
        <title>Colletotrichum kahawae CIFC_Que2 genome sequencing and assembly.</title>
        <authorList>
            <person name="Baroncelli R."/>
        </authorList>
    </citation>
    <scope>NUCLEOTIDE SEQUENCE</scope>
    <source>
        <strain evidence="2">CIFC_Que2</strain>
    </source>
</reference>
<evidence type="ECO:0000313" key="2">
    <source>
        <dbReference type="EMBL" id="KAK2764699.1"/>
    </source>
</evidence>
<sequence>MPETSVSEGALAAVPDNVRWCLRCLGWYAGEFKSNRGQGCQDVDFACAGAFGGPDEKCTRCPAQATHKCLTIPDSVWQLAREIIARRRAMIDFQQKNPMRDVSAADRRALKADFKIVRDRTREYYKDSEKRGLEHDEDSEDEDDTPPHRKRARRYADVRDWYNETHASEPETVRDEHEQQERASANTYADDGLQKHAQASLGPRVQGGSPAVPDELLQAASNAVKKVARLTAVKSEADTRFATAALQYFGLGPNVPNNQAPGVSQLLSQTGHHADGAARDAAGEVSRISGELKDAHTRLGAAVFAVMASGGVAVERAGDEPILGVLQMLGQRDAQ</sequence>
<evidence type="ECO:0000313" key="3">
    <source>
        <dbReference type="Proteomes" id="UP001281614"/>
    </source>
</evidence>
<dbReference type="EMBL" id="VYYT01000135">
    <property type="protein sequence ID" value="KAK2764699.1"/>
    <property type="molecule type" value="Genomic_DNA"/>
</dbReference>
<feature type="region of interest" description="Disordered" evidence="1">
    <location>
        <begin position="125"/>
        <end position="185"/>
    </location>
</feature>
<dbReference type="Proteomes" id="UP001281614">
    <property type="component" value="Unassembled WGS sequence"/>
</dbReference>